<dbReference type="CDD" id="cd06558">
    <property type="entry name" value="crotonase-like"/>
    <property type="match status" value="1"/>
</dbReference>
<dbReference type="InterPro" id="IPR029045">
    <property type="entry name" value="ClpP/crotonase-like_dom_sf"/>
</dbReference>
<evidence type="ECO:0000256" key="1">
    <source>
        <dbReference type="ARBA" id="ARBA00005254"/>
    </source>
</evidence>
<proteinExistence type="inferred from homology"/>
<evidence type="ECO:0000313" key="2">
    <source>
        <dbReference type="EMBL" id="MFC3676721.1"/>
    </source>
</evidence>
<comment type="caution">
    <text evidence="2">The sequence shown here is derived from an EMBL/GenBank/DDBJ whole genome shotgun (WGS) entry which is preliminary data.</text>
</comment>
<name>A0ABV7VGT6_9PROT</name>
<dbReference type="Proteomes" id="UP001595711">
    <property type="component" value="Unassembled WGS sequence"/>
</dbReference>
<protein>
    <submittedName>
        <fullName evidence="2">Enoyl-CoA hydratase/isomerase family protein</fullName>
    </submittedName>
</protein>
<organism evidence="2 3">
    <name type="scientific">Ferrovibrio xuzhouensis</name>
    <dbReference type="NCBI Taxonomy" id="1576914"/>
    <lineage>
        <taxon>Bacteria</taxon>
        <taxon>Pseudomonadati</taxon>
        <taxon>Pseudomonadota</taxon>
        <taxon>Alphaproteobacteria</taxon>
        <taxon>Rhodospirillales</taxon>
        <taxon>Rhodospirillaceae</taxon>
        <taxon>Ferrovibrio</taxon>
    </lineage>
</organism>
<dbReference type="Pfam" id="PF00378">
    <property type="entry name" value="ECH_1"/>
    <property type="match status" value="1"/>
</dbReference>
<comment type="similarity">
    <text evidence="1">Belongs to the enoyl-CoA hydratase/isomerase family.</text>
</comment>
<evidence type="ECO:0000313" key="3">
    <source>
        <dbReference type="Proteomes" id="UP001595711"/>
    </source>
</evidence>
<dbReference type="SUPFAM" id="SSF52096">
    <property type="entry name" value="ClpP/crotonase"/>
    <property type="match status" value="1"/>
</dbReference>
<dbReference type="RefSeq" id="WP_379727830.1">
    <property type="nucleotide sequence ID" value="NZ_JBHRYJ010000003.1"/>
</dbReference>
<dbReference type="Gene3D" id="3.90.226.10">
    <property type="entry name" value="2-enoyl-CoA Hydratase, Chain A, domain 1"/>
    <property type="match status" value="1"/>
</dbReference>
<dbReference type="PANTHER" id="PTHR42964:SF1">
    <property type="entry name" value="POLYKETIDE BIOSYNTHESIS ENOYL-COA HYDRATASE PKSH-RELATED"/>
    <property type="match status" value="1"/>
</dbReference>
<gene>
    <name evidence="2" type="ORF">ACFOOQ_14280</name>
</gene>
<keyword evidence="3" id="KW-1185">Reference proteome</keyword>
<reference evidence="3" key="1">
    <citation type="journal article" date="2019" name="Int. J. Syst. Evol. Microbiol.">
        <title>The Global Catalogue of Microorganisms (GCM) 10K type strain sequencing project: providing services to taxonomists for standard genome sequencing and annotation.</title>
        <authorList>
            <consortium name="The Broad Institute Genomics Platform"/>
            <consortium name="The Broad Institute Genome Sequencing Center for Infectious Disease"/>
            <person name="Wu L."/>
            <person name="Ma J."/>
        </authorList>
    </citation>
    <scope>NUCLEOTIDE SEQUENCE [LARGE SCALE GENOMIC DNA]</scope>
    <source>
        <strain evidence="3">KCTC 42182</strain>
    </source>
</reference>
<dbReference type="InterPro" id="IPR051683">
    <property type="entry name" value="Enoyl-CoA_Hydratase/Isomerase"/>
</dbReference>
<accession>A0ABV7VGT6</accession>
<dbReference type="InterPro" id="IPR001753">
    <property type="entry name" value="Enoyl-CoA_hydra/iso"/>
</dbReference>
<dbReference type="EMBL" id="JBHRYJ010000003">
    <property type="protein sequence ID" value="MFC3676721.1"/>
    <property type="molecule type" value="Genomic_DNA"/>
</dbReference>
<sequence length="259" mass="27575">MTAAPLAVLERDGPVVRLRLNRPERHNSLVPDLLDALLRALDTAMRDPAIGVLVLEAAGRSFSTGGDVAGFFDTPRDRRRAYAEAVVGGLNRVILALLDLPCPVVGRIHGPVTGGSLGLLLACDLVAVTPQAFLQSYYTEVGFSPDGGWTAMLPARVGEAAAREIQLLNRRVPAEEMVRLGLATALVTEDMLDATVAGWTDALLAKQPGAVAATRLLLRPVAQSGRIAAGLETEKQAFMVQIETEEAHRGMARFLGRAP</sequence>
<dbReference type="PANTHER" id="PTHR42964">
    <property type="entry name" value="ENOYL-COA HYDRATASE"/>
    <property type="match status" value="1"/>
</dbReference>